<evidence type="ECO:0000313" key="1">
    <source>
        <dbReference type="EMBL" id="GFN99804.1"/>
    </source>
</evidence>
<dbReference type="EMBL" id="BLXT01003024">
    <property type="protein sequence ID" value="GFN99804.1"/>
    <property type="molecule type" value="Genomic_DNA"/>
</dbReference>
<reference evidence="1 2" key="1">
    <citation type="journal article" date="2021" name="Elife">
        <title>Chloroplast acquisition without the gene transfer in kleptoplastic sea slugs, Plakobranchus ocellatus.</title>
        <authorList>
            <person name="Maeda T."/>
            <person name="Takahashi S."/>
            <person name="Yoshida T."/>
            <person name="Shimamura S."/>
            <person name="Takaki Y."/>
            <person name="Nagai Y."/>
            <person name="Toyoda A."/>
            <person name="Suzuki Y."/>
            <person name="Arimoto A."/>
            <person name="Ishii H."/>
            <person name="Satoh N."/>
            <person name="Nishiyama T."/>
            <person name="Hasebe M."/>
            <person name="Maruyama T."/>
            <person name="Minagawa J."/>
            <person name="Obokata J."/>
            <person name="Shigenobu S."/>
        </authorList>
    </citation>
    <scope>NUCLEOTIDE SEQUENCE [LARGE SCALE GENOMIC DNA]</scope>
</reference>
<comment type="caution">
    <text evidence="1">The sequence shown here is derived from an EMBL/GenBank/DDBJ whole genome shotgun (WGS) entry which is preliminary data.</text>
</comment>
<sequence length="110" mass="12596">MAILLLISLVHLPKDVIRRRPRAEERKRSAILGYCSIFGINMKGLYIIAFCALIALSLMTLAEAEEVTKRGWLADKWNDFSDRVNKNIEEADEAVSDFLGRLRHYREMAG</sequence>
<protein>
    <submittedName>
        <fullName evidence="1">Uncharacterized protein</fullName>
    </submittedName>
</protein>
<name>A0AAV3ZYT3_9GAST</name>
<organism evidence="1 2">
    <name type="scientific">Plakobranchus ocellatus</name>
    <dbReference type="NCBI Taxonomy" id="259542"/>
    <lineage>
        <taxon>Eukaryota</taxon>
        <taxon>Metazoa</taxon>
        <taxon>Spiralia</taxon>
        <taxon>Lophotrochozoa</taxon>
        <taxon>Mollusca</taxon>
        <taxon>Gastropoda</taxon>
        <taxon>Heterobranchia</taxon>
        <taxon>Euthyneura</taxon>
        <taxon>Panpulmonata</taxon>
        <taxon>Sacoglossa</taxon>
        <taxon>Placobranchoidea</taxon>
        <taxon>Plakobranchidae</taxon>
        <taxon>Plakobranchus</taxon>
    </lineage>
</organism>
<accession>A0AAV3ZYT3</accession>
<gene>
    <name evidence="1" type="ORF">PoB_002631000</name>
</gene>
<keyword evidence="2" id="KW-1185">Reference proteome</keyword>
<proteinExistence type="predicted"/>
<dbReference type="AlphaFoldDB" id="A0AAV3ZYT3"/>
<dbReference type="Proteomes" id="UP000735302">
    <property type="component" value="Unassembled WGS sequence"/>
</dbReference>
<evidence type="ECO:0000313" key="2">
    <source>
        <dbReference type="Proteomes" id="UP000735302"/>
    </source>
</evidence>